<proteinExistence type="predicted"/>
<accession>A0A9D1LS61</accession>
<evidence type="ECO:0000313" key="3">
    <source>
        <dbReference type="EMBL" id="HIU46965.1"/>
    </source>
</evidence>
<dbReference type="Proteomes" id="UP000824123">
    <property type="component" value="Unassembled WGS sequence"/>
</dbReference>
<dbReference type="InterPro" id="IPR004360">
    <property type="entry name" value="Glyas_Fos-R_dOase_dom"/>
</dbReference>
<reference evidence="3" key="1">
    <citation type="submission" date="2020-10" db="EMBL/GenBank/DDBJ databases">
        <authorList>
            <person name="Gilroy R."/>
        </authorList>
    </citation>
    <scope>NUCLEOTIDE SEQUENCE</scope>
    <source>
        <strain evidence="3">ChiSxjej2B14-8506</strain>
    </source>
</reference>
<dbReference type="PANTHER" id="PTHR43048:SF3">
    <property type="entry name" value="METHYLMALONYL-COA EPIMERASE, MITOCHONDRIAL"/>
    <property type="match status" value="1"/>
</dbReference>
<evidence type="ECO:0000313" key="4">
    <source>
        <dbReference type="Proteomes" id="UP000824123"/>
    </source>
</evidence>
<dbReference type="PROSITE" id="PS51819">
    <property type="entry name" value="VOC"/>
    <property type="match status" value="1"/>
</dbReference>
<dbReference type="AlphaFoldDB" id="A0A9D1LS61"/>
<dbReference type="InterPro" id="IPR037523">
    <property type="entry name" value="VOC_core"/>
</dbReference>
<comment type="caution">
    <text evidence="3">The sequence shown here is derived from an EMBL/GenBank/DDBJ whole genome shotgun (WGS) entry which is preliminary data.</text>
</comment>
<reference evidence="3" key="2">
    <citation type="journal article" date="2021" name="PeerJ">
        <title>Extensive microbial diversity within the chicken gut microbiome revealed by metagenomics and culture.</title>
        <authorList>
            <person name="Gilroy R."/>
            <person name="Ravi A."/>
            <person name="Getino M."/>
            <person name="Pursley I."/>
            <person name="Horton D.L."/>
            <person name="Alikhan N.F."/>
            <person name="Baker D."/>
            <person name="Gharbi K."/>
            <person name="Hall N."/>
            <person name="Watson M."/>
            <person name="Adriaenssens E.M."/>
            <person name="Foster-Nyarko E."/>
            <person name="Jarju S."/>
            <person name="Secka A."/>
            <person name="Antonio M."/>
            <person name="Oren A."/>
            <person name="Chaudhuri R.R."/>
            <person name="La Ragione R."/>
            <person name="Hildebrand F."/>
            <person name="Pallen M.J."/>
        </authorList>
    </citation>
    <scope>NUCLEOTIDE SEQUENCE</scope>
    <source>
        <strain evidence="3">ChiSxjej2B14-8506</strain>
    </source>
</reference>
<dbReference type="InterPro" id="IPR018146">
    <property type="entry name" value="Glyoxalase_1_CS"/>
</dbReference>
<name>A0A9D1LS61_9FIRM</name>
<dbReference type="GO" id="GO:0004493">
    <property type="term" value="F:methylmalonyl-CoA epimerase activity"/>
    <property type="evidence" value="ECO:0007669"/>
    <property type="project" value="TreeGrafter"/>
</dbReference>
<evidence type="ECO:0000259" key="2">
    <source>
        <dbReference type="PROSITE" id="PS51819"/>
    </source>
</evidence>
<sequence>MAKGLTGLAHIGVRVSDMQRSLKFYVNELGFELTHLYERPGGTQLGFVQAGTCIIELIYSPNVDVAALTPGQVDHICLECDDIAAYMARLEGKVEVVSPIGEMPDIMGGTRNVFFKGPDGERIELFQFLSKKTSV</sequence>
<dbReference type="GO" id="GO:0046872">
    <property type="term" value="F:metal ion binding"/>
    <property type="evidence" value="ECO:0007669"/>
    <property type="project" value="UniProtKB-KW"/>
</dbReference>
<gene>
    <name evidence="3" type="ORF">IAC59_06870</name>
</gene>
<dbReference type="GO" id="GO:0046491">
    <property type="term" value="P:L-methylmalonyl-CoA metabolic process"/>
    <property type="evidence" value="ECO:0007669"/>
    <property type="project" value="TreeGrafter"/>
</dbReference>
<dbReference type="InterPro" id="IPR051785">
    <property type="entry name" value="MMCE/EMCE_epimerase"/>
</dbReference>
<dbReference type="Gene3D" id="3.10.180.10">
    <property type="entry name" value="2,3-Dihydroxybiphenyl 1,2-Dioxygenase, domain 1"/>
    <property type="match status" value="1"/>
</dbReference>
<feature type="domain" description="VOC" evidence="2">
    <location>
        <begin position="7"/>
        <end position="128"/>
    </location>
</feature>
<evidence type="ECO:0000256" key="1">
    <source>
        <dbReference type="ARBA" id="ARBA00022723"/>
    </source>
</evidence>
<dbReference type="GO" id="GO:0004462">
    <property type="term" value="F:lactoylglutathione lyase activity"/>
    <property type="evidence" value="ECO:0007669"/>
    <property type="project" value="InterPro"/>
</dbReference>
<dbReference type="PANTHER" id="PTHR43048">
    <property type="entry name" value="METHYLMALONYL-COA EPIMERASE"/>
    <property type="match status" value="1"/>
</dbReference>
<organism evidence="3 4">
    <name type="scientific">Candidatus Fimadaptatus faecigallinarum</name>
    <dbReference type="NCBI Taxonomy" id="2840814"/>
    <lineage>
        <taxon>Bacteria</taxon>
        <taxon>Bacillati</taxon>
        <taxon>Bacillota</taxon>
        <taxon>Clostridia</taxon>
        <taxon>Eubacteriales</taxon>
        <taxon>Candidatus Fimadaptatus</taxon>
    </lineage>
</organism>
<protein>
    <submittedName>
        <fullName evidence="3">VOC family protein</fullName>
    </submittedName>
</protein>
<dbReference type="EMBL" id="DVNK01000041">
    <property type="protein sequence ID" value="HIU46965.1"/>
    <property type="molecule type" value="Genomic_DNA"/>
</dbReference>
<dbReference type="PROSITE" id="PS00934">
    <property type="entry name" value="GLYOXALASE_I_1"/>
    <property type="match status" value="1"/>
</dbReference>
<dbReference type="SUPFAM" id="SSF54593">
    <property type="entry name" value="Glyoxalase/Bleomycin resistance protein/Dihydroxybiphenyl dioxygenase"/>
    <property type="match status" value="1"/>
</dbReference>
<keyword evidence="1" id="KW-0479">Metal-binding</keyword>
<dbReference type="Pfam" id="PF00903">
    <property type="entry name" value="Glyoxalase"/>
    <property type="match status" value="1"/>
</dbReference>
<dbReference type="InterPro" id="IPR029068">
    <property type="entry name" value="Glyas_Bleomycin-R_OHBP_Dase"/>
</dbReference>
<dbReference type="CDD" id="cd06587">
    <property type="entry name" value="VOC"/>
    <property type="match status" value="1"/>
</dbReference>